<feature type="domain" description="DUF1330" evidence="2">
    <location>
        <begin position="69"/>
        <end position="145"/>
    </location>
</feature>
<dbReference type="Proteomes" id="UP000287033">
    <property type="component" value="Unassembled WGS sequence"/>
</dbReference>
<dbReference type="InterPro" id="IPR011008">
    <property type="entry name" value="Dimeric_a/b-barrel"/>
</dbReference>
<sequence>SCSNEDGRARSSDRALGNQKTKEHRMGHIDPTKDVFAQFRDNNRPGPIHMLNLVRLREWAAYPDGRKATGAEAYAAYGRESGPVFERLGGRIVWQGRFELMLIGPQEERWDHCFIAEYPSVAAFVEMIRDPVYREAVKHRQAGVEDSRLIRHAVLPVGKNFGEIPQ</sequence>
<dbReference type="PANTHER" id="PTHR40257:SF1">
    <property type="entry name" value="DUF1330 DOMAIN-CONTAINING PROTEIN"/>
    <property type="match status" value="1"/>
</dbReference>
<dbReference type="Gene3D" id="3.30.70.100">
    <property type="match status" value="1"/>
</dbReference>
<evidence type="ECO:0000313" key="4">
    <source>
        <dbReference type="Proteomes" id="UP000287033"/>
    </source>
</evidence>
<reference evidence="3 4" key="1">
    <citation type="journal article" date="2018" name="Nat. Ecol. Evol.">
        <title>Shark genomes provide insights into elasmobranch evolution and the origin of vertebrates.</title>
        <authorList>
            <person name="Hara Y"/>
            <person name="Yamaguchi K"/>
            <person name="Onimaru K"/>
            <person name="Kadota M"/>
            <person name="Koyanagi M"/>
            <person name="Keeley SD"/>
            <person name="Tatsumi K"/>
            <person name="Tanaka K"/>
            <person name="Motone F"/>
            <person name="Kageyama Y"/>
            <person name="Nozu R"/>
            <person name="Adachi N"/>
            <person name="Nishimura O"/>
            <person name="Nakagawa R"/>
            <person name="Tanegashima C"/>
            <person name="Kiyatake I"/>
            <person name="Matsumoto R"/>
            <person name="Murakumo K"/>
            <person name="Nishida K"/>
            <person name="Terakita A"/>
            <person name="Kuratani S"/>
            <person name="Sato K"/>
            <person name="Hyodo S Kuraku.S."/>
        </authorList>
    </citation>
    <scope>NUCLEOTIDE SEQUENCE [LARGE SCALE GENOMIC DNA]</scope>
</reference>
<dbReference type="SUPFAM" id="SSF54909">
    <property type="entry name" value="Dimeric alpha+beta barrel"/>
    <property type="match status" value="1"/>
</dbReference>
<name>A0A401TNW5_CHIPU</name>
<feature type="region of interest" description="Disordered" evidence="1">
    <location>
        <begin position="1"/>
        <end position="26"/>
    </location>
</feature>
<gene>
    <name evidence="3" type="ORF">chiPu_0028702</name>
</gene>
<proteinExistence type="predicted"/>
<feature type="compositionally biased region" description="Basic and acidic residues" evidence="1">
    <location>
        <begin position="1"/>
        <end position="13"/>
    </location>
</feature>
<evidence type="ECO:0000259" key="2">
    <source>
        <dbReference type="Pfam" id="PF07045"/>
    </source>
</evidence>
<evidence type="ECO:0000256" key="1">
    <source>
        <dbReference type="SAM" id="MobiDB-lite"/>
    </source>
</evidence>
<accession>A0A401TNW5</accession>
<evidence type="ECO:0000313" key="3">
    <source>
        <dbReference type="EMBL" id="GCC44371.1"/>
    </source>
</evidence>
<dbReference type="InterPro" id="IPR010753">
    <property type="entry name" value="DUF1330"/>
</dbReference>
<dbReference type="OrthoDB" id="3500395at2759"/>
<comment type="caution">
    <text evidence="3">The sequence shown here is derived from an EMBL/GenBank/DDBJ whole genome shotgun (WGS) entry which is preliminary data.</text>
</comment>
<keyword evidence="4" id="KW-1185">Reference proteome</keyword>
<dbReference type="EMBL" id="BEZZ01137946">
    <property type="protein sequence ID" value="GCC44371.1"/>
    <property type="molecule type" value="Genomic_DNA"/>
</dbReference>
<dbReference type="Pfam" id="PF07045">
    <property type="entry name" value="DUF1330"/>
    <property type="match status" value="1"/>
</dbReference>
<dbReference type="PANTHER" id="PTHR40257">
    <property type="match status" value="1"/>
</dbReference>
<dbReference type="AlphaFoldDB" id="A0A401TNW5"/>
<organism evidence="3 4">
    <name type="scientific">Chiloscyllium punctatum</name>
    <name type="common">Brownbanded bambooshark</name>
    <name type="synonym">Hemiscyllium punctatum</name>
    <dbReference type="NCBI Taxonomy" id="137246"/>
    <lineage>
        <taxon>Eukaryota</taxon>
        <taxon>Metazoa</taxon>
        <taxon>Chordata</taxon>
        <taxon>Craniata</taxon>
        <taxon>Vertebrata</taxon>
        <taxon>Chondrichthyes</taxon>
        <taxon>Elasmobranchii</taxon>
        <taxon>Galeomorphii</taxon>
        <taxon>Galeoidea</taxon>
        <taxon>Orectolobiformes</taxon>
        <taxon>Hemiscylliidae</taxon>
        <taxon>Chiloscyllium</taxon>
    </lineage>
</organism>
<protein>
    <recommendedName>
        <fullName evidence="2">DUF1330 domain-containing protein</fullName>
    </recommendedName>
</protein>
<feature type="non-terminal residue" evidence="3">
    <location>
        <position position="1"/>
    </location>
</feature>